<evidence type="ECO:0000313" key="1">
    <source>
        <dbReference type="EMBL" id="OHE91292.1"/>
    </source>
</evidence>
<organism evidence="1 2">
    <name type="scientific">Colletotrichum orchidophilum</name>
    <dbReference type="NCBI Taxonomy" id="1209926"/>
    <lineage>
        <taxon>Eukaryota</taxon>
        <taxon>Fungi</taxon>
        <taxon>Dikarya</taxon>
        <taxon>Ascomycota</taxon>
        <taxon>Pezizomycotina</taxon>
        <taxon>Sordariomycetes</taxon>
        <taxon>Hypocreomycetidae</taxon>
        <taxon>Glomerellales</taxon>
        <taxon>Glomerellaceae</taxon>
        <taxon>Colletotrichum</taxon>
    </lineage>
</organism>
<proteinExistence type="predicted"/>
<keyword evidence="2" id="KW-1185">Reference proteome</keyword>
<dbReference type="RefSeq" id="XP_022468465.1">
    <property type="nucleotide sequence ID" value="XM_022625024.1"/>
</dbReference>
<dbReference type="AlphaFoldDB" id="A0A1G4AQJ8"/>
<dbReference type="GeneID" id="34566534"/>
<evidence type="ECO:0000313" key="2">
    <source>
        <dbReference type="Proteomes" id="UP000176998"/>
    </source>
</evidence>
<comment type="caution">
    <text evidence="1">The sequence shown here is derived from an EMBL/GenBank/DDBJ whole genome shotgun (WGS) entry which is preliminary data.</text>
</comment>
<reference evidence="1 2" key="1">
    <citation type="submission" date="2016-09" db="EMBL/GenBank/DDBJ databases">
        <authorList>
            <person name="Capua I."/>
            <person name="De Benedictis P."/>
            <person name="Joannis T."/>
            <person name="Lombin L.H."/>
            <person name="Cattoli G."/>
        </authorList>
    </citation>
    <scope>NUCLEOTIDE SEQUENCE [LARGE SCALE GENOMIC DNA]</scope>
    <source>
        <strain evidence="1 2">IMI 309357</strain>
    </source>
</reference>
<dbReference type="Proteomes" id="UP000176998">
    <property type="component" value="Unassembled WGS sequence"/>
</dbReference>
<name>A0A1G4AQJ8_9PEZI</name>
<gene>
    <name evidence="1" type="ORF">CORC01_13407</name>
</gene>
<accession>A0A1G4AQJ8</accession>
<dbReference type="EMBL" id="MJBS01000191">
    <property type="protein sequence ID" value="OHE91292.1"/>
    <property type="molecule type" value="Genomic_DNA"/>
</dbReference>
<sequence>MPDTQLCLPTTARRWRRTRTAIFVRATRSG</sequence>
<protein>
    <submittedName>
        <fullName evidence="1">Uncharacterized protein</fullName>
    </submittedName>
</protein>